<gene>
    <name evidence="2" type="ORF">Tco_1090951</name>
</gene>
<evidence type="ECO:0000313" key="2">
    <source>
        <dbReference type="EMBL" id="GJT95433.1"/>
    </source>
</evidence>
<comment type="caution">
    <text evidence="2">The sequence shown here is derived from an EMBL/GenBank/DDBJ whole genome shotgun (WGS) entry which is preliminary data.</text>
</comment>
<sequence>MSKPFITLLASASAFAASNSFGQLRPEVVALSKQLWLVGVVCNGVDLVGMGTHDIMNSKGSLQPDAAHRGAAPLFSLSIPQSQLSQLHDPSGHRDVVSKTPNFSTANVYLAAELFQFTPGLGVGMLMYISHLNLECSRTRGRIVEIKRMLYGISIYTLEMWCLLTQLDLGAPRKDPQMAILKIVLRVNSLLGFSYPGSVVTTGVLLLW</sequence>
<accession>A0ABQ5I5P2</accession>
<reference evidence="2" key="1">
    <citation type="journal article" date="2022" name="Int. J. Mol. Sci.">
        <title>Draft Genome of Tanacetum Coccineum: Genomic Comparison of Closely Related Tanacetum-Family Plants.</title>
        <authorList>
            <person name="Yamashiro T."/>
            <person name="Shiraishi A."/>
            <person name="Nakayama K."/>
            <person name="Satake H."/>
        </authorList>
    </citation>
    <scope>NUCLEOTIDE SEQUENCE</scope>
</reference>
<protein>
    <submittedName>
        <fullName evidence="2">Uncharacterized protein</fullName>
    </submittedName>
</protein>
<proteinExistence type="predicted"/>
<dbReference type="Proteomes" id="UP001151760">
    <property type="component" value="Unassembled WGS sequence"/>
</dbReference>
<keyword evidence="3" id="KW-1185">Reference proteome</keyword>
<feature type="signal peptide" evidence="1">
    <location>
        <begin position="1"/>
        <end position="16"/>
    </location>
</feature>
<keyword evidence="1" id="KW-0732">Signal</keyword>
<evidence type="ECO:0000313" key="3">
    <source>
        <dbReference type="Proteomes" id="UP001151760"/>
    </source>
</evidence>
<evidence type="ECO:0000256" key="1">
    <source>
        <dbReference type="SAM" id="SignalP"/>
    </source>
</evidence>
<reference evidence="2" key="2">
    <citation type="submission" date="2022-01" db="EMBL/GenBank/DDBJ databases">
        <authorList>
            <person name="Yamashiro T."/>
            <person name="Shiraishi A."/>
            <person name="Satake H."/>
            <person name="Nakayama K."/>
        </authorList>
    </citation>
    <scope>NUCLEOTIDE SEQUENCE</scope>
</reference>
<name>A0ABQ5I5P2_9ASTR</name>
<organism evidence="2 3">
    <name type="scientific">Tanacetum coccineum</name>
    <dbReference type="NCBI Taxonomy" id="301880"/>
    <lineage>
        <taxon>Eukaryota</taxon>
        <taxon>Viridiplantae</taxon>
        <taxon>Streptophyta</taxon>
        <taxon>Embryophyta</taxon>
        <taxon>Tracheophyta</taxon>
        <taxon>Spermatophyta</taxon>
        <taxon>Magnoliopsida</taxon>
        <taxon>eudicotyledons</taxon>
        <taxon>Gunneridae</taxon>
        <taxon>Pentapetalae</taxon>
        <taxon>asterids</taxon>
        <taxon>campanulids</taxon>
        <taxon>Asterales</taxon>
        <taxon>Asteraceae</taxon>
        <taxon>Asteroideae</taxon>
        <taxon>Anthemideae</taxon>
        <taxon>Anthemidinae</taxon>
        <taxon>Tanacetum</taxon>
    </lineage>
</organism>
<dbReference type="EMBL" id="BQNB010020387">
    <property type="protein sequence ID" value="GJT95433.1"/>
    <property type="molecule type" value="Genomic_DNA"/>
</dbReference>
<feature type="chain" id="PRO_5045473901" evidence="1">
    <location>
        <begin position="17"/>
        <end position="208"/>
    </location>
</feature>